<sequence>MSDGFWLFDGLGDDPYGLLPLNNLSSKSSATTTKYVDKLGSYQWYLNDDQPTILIPGMPQESFYYPGGKLRQDDGVVIYDVNHLKLKNGSLDPVILAARHLSQKRKKEINFDEFDFITDAVNLQKLFAFAQEAGEGLFRIDCERVGKTILLSRMEASDLMEIGSLTYDQNLKNKMTKPRSKHCTGPFFQLVAYQFGTFRILVRYEVDCADYAAGKAEPFTKEVETLPERKKFAENTGINFVEFGELPKTVPTQLLTTYPAGAGYPFFTWAQMFFTAADQEVVGFFTGNGDFKKPTFYSITDISKLMKPLPLVVLSKVHDCLNKIQLFLVKNDPDFRCGLIWKGKPHLEIFEKKPDAEAAVSKGVREFLASQCKDPVEDEARAAVTAQK</sequence>
<protein>
    <submittedName>
        <fullName evidence="2">Decapping nuclease</fullName>
    </submittedName>
</protein>
<name>A0AC34F2U6_9BILA</name>
<proteinExistence type="predicted"/>
<dbReference type="Proteomes" id="UP000887579">
    <property type="component" value="Unplaced"/>
</dbReference>
<accession>A0AC34F2U6</accession>
<dbReference type="WBParaSite" id="ES5_v2.g11202.t1">
    <property type="protein sequence ID" value="ES5_v2.g11202.t1"/>
    <property type="gene ID" value="ES5_v2.g11202"/>
</dbReference>
<evidence type="ECO:0000313" key="2">
    <source>
        <dbReference type="WBParaSite" id="ES5_v2.g11202.t1"/>
    </source>
</evidence>
<organism evidence="1 2">
    <name type="scientific">Panagrolaimus sp. ES5</name>
    <dbReference type="NCBI Taxonomy" id="591445"/>
    <lineage>
        <taxon>Eukaryota</taxon>
        <taxon>Metazoa</taxon>
        <taxon>Ecdysozoa</taxon>
        <taxon>Nematoda</taxon>
        <taxon>Chromadorea</taxon>
        <taxon>Rhabditida</taxon>
        <taxon>Tylenchina</taxon>
        <taxon>Panagrolaimomorpha</taxon>
        <taxon>Panagrolaimoidea</taxon>
        <taxon>Panagrolaimidae</taxon>
        <taxon>Panagrolaimus</taxon>
    </lineage>
</organism>
<reference evidence="2" key="1">
    <citation type="submission" date="2022-11" db="UniProtKB">
        <authorList>
            <consortium name="WormBaseParasite"/>
        </authorList>
    </citation>
    <scope>IDENTIFICATION</scope>
</reference>
<evidence type="ECO:0000313" key="1">
    <source>
        <dbReference type="Proteomes" id="UP000887579"/>
    </source>
</evidence>